<dbReference type="EMBL" id="CP090034">
    <property type="protein sequence ID" value="UPK95451.1"/>
    <property type="molecule type" value="Genomic_DNA"/>
</dbReference>
<keyword evidence="2" id="KW-1185">Reference proteome</keyword>
<name>A0ACD3Z3N3_FUSSC</name>
<evidence type="ECO:0000313" key="1">
    <source>
        <dbReference type="EMBL" id="UPK95451.1"/>
    </source>
</evidence>
<proteinExistence type="predicted"/>
<reference evidence="1" key="1">
    <citation type="submission" date="2021-11" db="EMBL/GenBank/DDBJ databases">
        <title>Fusarium solani-melongenae Genome sequencing and assembly.</title>
        <authorList>
            <person name="Xie S."/>
            <person name="Huang L."/>
            <person name="Zhang X."/>
        </authorList>
    </citation>
    <scope>NUCLEOTIDE SEQUENCE</scope>
    <source>
        <strain evidence="1">CRI 24-3</strain>
    </source>
</reference>
<protein>
    <submittedName>
        <fullName evidence="1">Uncharacterized protein</fullName>
    </submittedName>
</protein>
<accession>A0ACD3Z3N3</accession>
<dbReference type="Proteomes" id="UP000830768">
    <property type="component" value="Chromosome 5"/>
</dbReference>
<organism evidence="1 2">
    <name type="scientific">Fusarium solani subsp. cucurbitae</name>
    <name type="common">Neocosmosporum cucurbitae</name>
    <dbReference type="NCBI Taxonomy" id="2747967"/>
    <lineage>
        <taxon>Eukaryota</taxon>
        <taxon>Fungi</taxon>
        <taxon>Dikarya</taxon>
        <taxon>Ascomycota</taxon>
        <taxon>Pezizomycotina</taxon>
        <taxon>Sordariomycetes</taxon>
        <taxon>Hypocreomycetidae</taxon>
        <taxon>Hypocreales</taxon>
        <taxon>Nectriaceae</taxon>
        <taxon>Fusarium</taxon>
        <taxon>Fusarium solani species complex</taxon>
    </lineage>
</organism>
<evidence type="ECO:0000313" key="2">
    <source>
        <dbReference type="Proteomes" id="UP000830768"/>
    </source>
</evidence>
<sequence>MLYSTCEDIVDTFGLSNIISADPFDRFNTLIGVRIRGGTIFLTKDMYSSTHRLFHWGEIPRQFEPITFSYTEKIFVGAPFINYNCKLKESNARHSAKAAGSLSLVYVRKPFWFQDEIQASLQGGQYVSLTAGVVWKWNPGRSLKEAILQGYALNKSLAGKKSAVAAVGG</sequence>
<gene>
    <name evidence="1" type="ORF">LCI18_006386</name>
</gene>